<evidence type="ECO:0000313" key="3">
    <source>
        <dbReference type="Proteomes" id="UP000275137"/>
    </source>
</evidence>
<dbReference type="RefSeq" id="WP_123236873.1">
    <property type="nucleotide sequence ID" value="NZ_RJVP01000002.1"/>
</dbReference>
<dbReference type="PANTHER" id="PTHR34310:SF5">
    <property type="entry name" value="DUF427 DOMAIN PROTEIN (AFU_ORTHOLOGUE AFUA_3G02220)"/>
    <property type="match status" value="1"/>
</dbReference>
<accession>A0A3N0V3M1</accession>
<dbReference type="Pfam" id="PF04248">
    <property type="entry name" value="NTP_transf_9"/>
    <property type="match status" value="1"/>
</dbReference>
<dbReference type="InterPro" id="IPR038694">
    <property type="entry name" value="DUF427_sf"/>
</dbReference>
<evidence type="ECO:0000259" key="1">
    <source>
        <dbReference type="Pfam" id="PF04248"/>
    </source>
</evidence>
<comment type="caution">
    <text evidence="2">The sequence shown here is derived from an EMBL/GenBank/DDBJ whole genome shotgun (WGS) entry which is preliminary data.</text>
</comment>
<dbReference type="EMBL" id="RJVP01000002">
    <property type="protein sequence ID" value="ROH87068.1"/>
    <property type="molecule type" value="Genomic_DNA"/>
</dbReference>
<feature type="domain" description="DUF427" evidence="1">
    <location>
        <begin position="3"/>
        <end position="88"/>
    </location>
</feature>
<sequence>MAQAVWNGQVIADSASFELVEGNVYFPRASLVPAFFRDSAHETVCPWKGTASYLDVVVDGKVNANAAWYYAKPKAAASKITGHVAFWKGVTVTR</sequence>
<gene>
    <name evidence="2" type="ORF">ED236_05150</name>
</gene>
<name>A0A3N0V3M1_9PROT</name>
<evidence type="ECO:0000313" key="2">
    <source>
        <dbReference type="EMBL" id="ROH87068.1"/>
    </source>
</evidence>
<proteinExistence type="predicted"/>
<dbReference type="AlphaFoldDB" id="A0A3N0V3M1"/>
<reference evidence="2 3" key="1">
    <citation type="submission" date="2018-10" db="EMBL/GenBank/DDBJ databases">
        <authorList>
            <person name="Chen W.-M."/>
        </authorList>
    </citation>
    <scope>NUCLEOTIDE SEQUENCE [LARGE SCALE GENOMIC DNA]</scope>
    <source>
        <strain evidence="2 3">H-5</strain>
    </source>
</reference>
<dbReference type="Proteomes" id="UP000275137">
    <property type="component" value="Unassembled WGS sequence"/>
</dbReference>
<organism evidence="2 3">
    <name type="scientific">Pseudomethylobacillus aquaticus</name>
    <dbReference type="NCBI Taxonomy" id="2676064"/>
    <lineage>
        <taxon>Bacteria</taxon>
        <taxon>Pseudomonadati</taxon>
        <taxon>Pseudomonadota</taxon>
        <taxon>Betaproteobacteria</taxon>
        <taxon>Nitrosomonadales</taxon>
        <taxon>Methylophilaceae</taxon>
        <taxon>Pseudomethylobacillus</taxon>
    </lineage>
</organism>
<dbReference type="InterPro" id="IPR007361">
    <property type="entry name" value="DUF427"/>
</dbReference>
<dbReference type="Gene3D" id="2.170.150.40">
    <property type="entry name" value="Domain of unknown function (DUF427)"/>
    <property type="match status" value="1"/>
</dbReference>
<protein>
    <submittedName>
        <fullName evidence="2">DUF427 domain-containing protein</fullName>
    </submittedName>
</protein>
<keyword evidence="3" id="KW-1185">Reference proteome</keyword>
<dbReference type="PANTHER" id="PTHR34310">
    <property type="entry name" value="DUF427 DOMAIN PROTEIN (AFU_ORTHOLOGUE AFUA_3G02220)"/>
    <property type="match status" value="1"/>
</dbReference>